<name>A0A6N7Z7L7_9PSEU</name>
<dbReference type="EMBL" id="WMBA01000028">
    <property type="protein sequence ID" value="MTD56006.1"/>
    <property type="molecule type" value="Genomic_DNA"/>
</dbReference>
<dbReference type="RefSeq" id="WP_154758176.1">
    <property type="nucleotide sequence ID" value="NZ_WMBA01000028.1"/>
</dbReference>
<comment type="caution">
    <text evidence="2">The sequence shown here is derived from an EMBL/GenBank/DDBJ whole genome shotgun (WGS) entry which is preliminary data.</text>
</comment>
<evidence type="ECO:0000313" key="2">
    <source>
        <dbReference type="EMBL" id="MTD56006.1"/>
    </source>
</evidence>
<dbReference type="Proteomes" id="UP000440096">
    <property type="component" value="Unassembled WGS sequence"/>
</dbReference>
<keyword evidence="3" id="KW-1185">Reference proteome</keyword>
<accession>A0A6N7Z7L7</accession>
<gene>
    <name evidence="2" type="ORF">GKO32_18775</name>
</gene>
<organism evidence="2 3">
    <name type="scientific">Amycolatopsis pithecellobii</name>
    <dbReference type="NCBI Taxonomy" id="664692"/>
    <lineage>
        <taxon>Bacteria</taxon>
        <taxon>Bacillati</taxon>
        <taxon>Actinomycetota</taxon>
        <taxon>Actinomycetes</taxon>
        <taxon>Pseudonocardiales</taxon>
        <taxon>Pseudonocardiaceae</taxon>
        <taxon>Amycolatopsis</taxon>
    </lineage>
</organism>
<feature type="compositionally biased region" description="Basic and acidic residues" evidence="1">
    <location>
        <begin position="16"/>
        <end position="29"/>
    </location>
</feature>
<dbReference type="OrthoDB" id="9969237at2"/>
<reference evidence="2 3" key="1">
    <citation type="submission" date="2019-11" db="EMBL/GenBank/DDBJ databases">
        <title>Draft genome of Amycolatopsis RM579.</title>
        <authorList>
            <person name="Duangmal K."/>
            <person name="Mingma R."/>
        </authorList>
    </citation>
    <scope>NUCLEOTIDE SEQUENCE [LARGE SCALE GENOMIC DNA]</scope>
    <source>
        <strain evidence="2 3">RM579</strain>
    </source>
</reference>
<protein>
    <submittedName>
        <fullName evidence="2">Uncharacterized protein</fullName>
    </submittedName>
</protein>
<proteinExistence type="predicted"/>
<dbReference type="AlphaFoldDB" id="A0A6N7Z7L7"/>
<feature type="region of interest" description="Disordered" evidence="1">
    <location>
        <begin position="1"/>
        <end position="33"/>
    </location>
</feature>
<evidence type="ECO:0000313" key="3">
    <source>
        <dbReference type="Proteomes" id="UP000440096"/>
    </source>
</evidence>
<sequence>MTVRIGDATRPGRRRDRYEDQAPATDRRRAAVGAPRRQRHVWWYHIEFALRPRC</sequence>
<evidence type="ECO:0000256" key="1">
    <source>
        <dbReference type="SAM" id="MobiDB-lite"/>
    </source>
</evidence>